<evidence type="ECO:0000313" key="4">
    <source>
        <dbReference type="EnsemblMetazoa" id="XP_030830431"/>
    </source>
</evidence>
<dbReference type="RefSeq" id="XP_030830431.1">
    <property type="nucleotide sequence ID" value="XM_030974571.1"/>
</dbReference>
<dbReference type="CTD" id="140461"/>
<dbReference type="SMART" id="SM00248">
    <property type="entry name" value="ANK"/>
    <property type="match status" value="4"/>
</dbReference>
<dbReference type="SUPFAM" id="SSF48403">
    <property type="entry name" value="Ankyrin repeat"/>
    <property type="match status" value="1"/>
</dbReference>
<keyword evidence="1" id="KW-0677">Repeat</keyword>
<feature type="repeat" description="ANK" evidence="3">
    <location>
        <begin position="115"/>
        <end position="147"/>
    </location>
</feature>
<dbReference type="Pfam" id="PF12796">
    <property type="entry name" value="Ank_2"/>
    <property type="match status" value="1"/>
</dbReference>
<dbReference type="Proteomes" id="UP000007110">
    <property type="component" value="Unassembled WGS sequence"/>
</dbReference>
<feature type="repeat" description="ANK" evidence="3">
    <location>
        <begin position="54"/>
        <end position="82"/>
    </location>
</feature>
<proteinExistence type="predicted"/>
<dbReference type="InterPro" id="IPR002110">
    <property type="entry name" value="Ankyrin_rpt"/>
</dbReference>
<dbReference type="PANTHER" id="PTHR24134:SF9">
    <property type="entry name" value="ANKYRIN REPEAT AND SOCS BOX PROTEIN 8"/>
    <property type="match status" value="1"/>
</dbReference>
<evidence type="ECO:0000313" key="5">
    <source>
        <dbReference type="Proteomes" id="UP000007110"/>
    </source>
</evidence>
<dbReference type="PROSITE" id="PS50088">
    <property type="entry name" value="ANK_REPEAT"/>
    <property type="match status" value="3"/>
</dbReference>
<reference evidence="5" key="1">
    <citation type="submission" date="2015-02" db="EMBL/GenBank/DDBJ databases">
        <title>Genome sequencing for Strongylocentrotus purpuratus.</title>
        <authorList>
            <person name="Murali S."/>
            <person name="Liu Y."/>
            <person name="Vee V."/>
            <person name="English A."/>
            <person name="Wang M."/>
            <person name="Skinner E."/>
            <person name="Han Y."/>
            <person name="Muzny D.M."/>
            <person name="Worley K.C."/>
            <person name="Gibbs R.A."/>
        </authorList>
    </citation>
    <scope>NUCLEOTIDE SEQUENCE</scope>
</reference>
<dbReference type="EnsemblMetazoa" id="XM_030974571">
    <property type="protein sequence ID" value="XP_030830431"/>
    <property type="gene ID" value="LOC590019"/>
</dbReference>
<protein>
    <submittedName>
        <fullName evidence="4">Uncharacterized protein</fullName>
    </submittedName>
</protein>
<accession>A0A7M7N5N1</accession>
<dbReference type="Gene3D" id="1.25.40.20">
    <property type="entry name" value="Ankyrin repeat-containing domain"/>
    <property type="match status" value="2"/>
</dbReference>
<sequence>MSTYQCLAMAQHHFTLSDRLIRAISGWTLSPKDSVESVLAEGADVNQMHGTLLPLHCACMTGDDYYVKLFLNHGAEVNAVDGYGRAAIHYAAEQDEDCLTLLLESGADPNALNTNGETAIHWASFRNKVECVQALLTRNALINLSDIHGNTPLNWAAMKGNYECVRLLLEYGVETHTLSIDGVSPISRVACLIAAGLDVEEDEQCLDLLINASGQFDIRDEDGMIPTSITNDTALYNMLQQFCCQPRSLRQQCRYTIRHHLNNTSSCLC</sequence>
<dbReference type="KEGG" id="spu:590019"/>
<feature type="repeat" description="ANK" evidence="3">
    <location>
        <begin position="148"/>
        <end position="180"/>
    </location>
</feature>
<reference evidence="4" key="2">
    <citation type="submission" date="2021-01" db="UniProtKB">
        <authorList>
            <consortium name="EnsemblMetazoa"/>
        </authorList>
    </citation>
    <scope>IDENTIFICATION</scope>
</reference>
<dbReference type="PANTHER" id="PTHR24134">
    <property type="entry name" value="ANKYRIN REPEAT-CONTAINING PROTEIN DDB_G0279043"/>
    <property type="match status" value="1"/>
</dbReference>
<dbReference type="InParanoid" id="A0A7M7N5N1"/>
<evidence type="ECO:0000256" key="1">
    <source>
        <dbReference type="ARBA" id="ARBA00022737"/>
    </source>
</evidence>
<evidence type="ECO:0000256" key="2">
    <source>
        <dbReference type="ARBA" id="ARBA00023043"/>
    </source>
</evidence>
<dbReference type="AlphaFoldDB" id="A0A7M7N5N1"/>
<dbReference type="PROSITE" id="PS50297">
    <property type="entry name" value="ANK_REP_REGION"/>
    <property type="match status" value="3"/>
</dbReference>
<evidence type="ECO:0000256" key="3">
    <source>
        <dbReference type="PROSITE-ProRule" id="PRU00023"/>
    </source>
</evidence>
<keyword evidence="2 3" id="KW-0040">ANK repeat</keyword>
<dbReference type="GeneID" id="590019"/>
<dbReference type="FunCoup" id="A0A7M7N5N1">
    <property type="interactions" value="419"/>
</dbReference>
<name>A0A7M7N5N1_STRPU</name>
<keyword evidence="5" id="KW-1185">Reference proteome</keyword>
<organism evidence="4 5">
    <name type="scientific">Strongylocentrotus purpuratus</name>
    <name type="common">Purple sea urchin</name>
    <dbReference type="NCBI Taxonomy" id="7668"/>
    <lineage>
        <taxon>Eukaryota</taxon>
        <taxon>Metazoa</taxon>
        <taxon>Echinodermata</taxon>
        <taxon>Eleutherozoa</taxon>
        <taxon>Echinozoa</taxon>
        <taxon>Echinoidea</taxon>
        <taxon>Euechinoidea</taxon>
        <taxon>Echinacea</taxon>
        <taxon>Camarodonta</taxon>
        <taxon>Echinidea</taxon>
        <taxon>Strongylocentrotidae</taxon>
        <taxon>Strongylocentrotus</taxon>
    </lineage>
</organism>
<dbReference type="OMA" id="NCMHGIL"/>
<dbReference type="OrthoDB" id="10258888at2759"/>
<dbReference type="Pfam" id="PF13637">
    <property type="entry name" value="Ank_4"/>
    <property type="match status" value="1"/>
</dbReference>
<dbReference type="InterPro" id="IPR036770">
    <property type="entry name" value="Ankyrin_rpt-contain_sf"/>
</dbReference>